<dbReference type="EMBL" id="FNAG01000009">
    <property type="protein sequence ID" value="SDD87059.1"/>
    <property type="molecule type" value="Genomic_DNA"/>
</dbReference>
<accession>A0A1G6Y9F5</accession>
<dbReference type="InterPro" id="IPR002559">
    <property type="entry name" value="Transposase_11"/>
</dbReference>
<feature type="domain" description="Transposase IS4-like" evidence="2">
    <location>
        <begin position="104"/>
        <end position="323"/>
    </location>
</feature>
<feature type="compositionally biased region" description="Basic and acidic residues" evidence="1">
    <location>
        <begin position="239"/>
        <end position="252"/>
    </location>
</feature>
<dbReference type="RefSeq" id="WP_091243712.1">
    <property type="nucleotide sequence ID" value="NZ_FNAG01000009.1"/>
</dbReference>
<gene>
    <name evidence="3" type="ORF">SAMN04488509_10946</name>
</gene>
<dbReference type="NCBIfam" id="NF033591">
    <property type="entry name" value="transpos_IS4_2"/>
    <property type="match status" value="1"/>
</dbReference>
<proteinExistence type="predicted"/>
<protein>
    <submittedName>
        <fullName evidence="3">Transposase DDE domain-containing protein</fullName>
    </submittedName>
</protein>
<evidence type="ECO:0000313" key="4">
    <source>
        <dbReference type="Proteomes" id="UP000199603"/>
    </source>
</evidence>
<dbReference type="Proteomes" id="UP000199603">
    <property type="component" value="Unassembled WGS sequence"/>
</dbReference>
<evidence type="ECO:0000259" key="2">
    <source>
        <dbReference type="Pfam" id="PF01609"/>
    </source>
</evidence>
<organism evidence="3 4">
    <name type="scientific">Aquimonas voraii</name>
    <dbReference type="NCBI Taxonomy" id="265719"/>
    <lineage>
        <taxon>Bacteria</taxon>
        <taxon>Pseudomonadati</taxon>
        <taxon>Pseudomonadota</taxon>
        <taxon>Gammaproteobacteria</taxon>
        <taxon>Lysobacterales</taxon>
        <taxon>Lysobacteraceae</taxon>
        <taxon>Aquimonas</taxon>
    </lineage>
</organism>
<dbReference type="GO" id="GO:0003677">
    <property type="term" value="F:DNA binding"/>
    <property type="evidence" value="ECO:0007669"/>
    <property type="project" value="InterPro"/>
</dbReference>
<name>A0A1G6Y9F5_9GAMM</name>
<dbReference type="GO" id="GO:0006313">
    <property type="term" value="P:DNA transposition"/>
    <property type="evidence" value="ECO:0007669"/>
    <property type="project" value="InterPro"/>
</dbReference>
<dbReference type="OrthoDB" id="6140187at2"/>
<dbReference type="GO" id="GO:0004803">
    <property type="term" value="F:transposase activity"/>
    <property type="evidence" value="ECO:0007669"/>
    <property type="project" value="InterPro"/>
</dbReference>
<dbReference type="SUPFAM" id="SSF53098">
    <property type="entry name" value="Ribonuclease H-like"/>
    <property type="match status" value="1"/>
</dbReference>
<dbReference type="InterPro" id="IPR012337">
    <property type="entry name" value="RNaseH-like_sf"/>
</dbReference>
<dbReference type="Pfam" id="PF01609">
    <property type="entry name" value="DDE_Tnp_1"/>
    <property type="match status" value="1"/>
</dbReference>
<sequence length="398" mass="45450">MHASAILRCCIGEALDALHSTRCRRLLDAVEALVAGRWLSLTELARQWPGAERMHAPLKALDRLLSNSHLHAESADLQRAMTARLLQGLPRPMLQVDWSTLKRDGRWALLRASVAMGGRAMPVYEQVFAIERMNQPEAQQAFLKELVEVLPPGCRPILITDAGFRSDWFRAVQAQGWDYLGRLRNNTHVSPLTVDEWQPCQTLHASARPQPEDLGRQRIVKGKPWICRLVRYRGRRTGRDKYTRAGRPEQGHTSKKARRAAREPWLLVTSLDADTHCAERVVAAYRTRMQIEEAFRDLKSHRYGVGFTDSLTRKAKRAGVLLLLNRLASFAAWLMAIAARNTRSADPLARQRSHLHRYSAWRRGMEWLRINRLPRDIRDGLDAALSALMDRHRALAEL</sequence>
<feature type="region of interest" description="Disordered" evidence="1">
    <location>
        <begin position="239"/>
        <end position="258"/>
    </location>
</feature>
<dbReference type="Gene3D" id="3.90.350.10">
    <property type="entry name" value="Transposase Inhibitor Protein From Tn5, Chain A, domain 1"/>
    <property type="match status" value="1"/>
</dbReference>
<dbReference type="PANTHER" id="PTHR35404">
    <property type="entry name" value="TRANSPOSASE OF TN10"/>
    <property type="match status" value="1"/>
</dbReference>
<dbReference type="InterPro" id="IPR047658">
    <property type="entry name" value="IS4-like_transpos"/>
</dbReference>
<dbReference type="PANTHER" id="PTHR35404:SF8">
    <property type="entry name" value="TRANSPOSASE OF TN10"/>
    <property type="match status" value="1"/>
</dbReference>
<dbReference type="STRING" id="265719.SAMN04488509_10946"/>
<dbReference type="AlphaFoldDB" id="A0A1G6Y9F5"/>
<evidence type="ECO:0000313" key="3">
    <source>
        <dbReference type="EMBL" id="SDD87059.1"/>
    </source>
</evidence>
<keyword evidence="4" id="KW-1185">Reference proteome</keyword>
<reference evidence="3 4" key="1">
    <citation type="submission" date="2016-10" db="EMBL/GenBank/DDBJ databases">
        <authorList>
            <person name="de Groot N.N."/>
        </authorList>
    </citation>
    <scope>NUCLEOTIDE SEQUENCE [LARGE SCALE GENOMIC DNA]</scope>
    <source>
        <strain evidence="3 4">DSM 16957</strain>
    </source>
</reference>
<evidence type="ECO:0000256" key="1">
    <source>
        <dbReference type="SAM" id="MobiDB-lite"/>
    </source>
</evidence>